<dbReference type="InterPro" id="IPR029753">
    <property type="entry name" value="D-isomer_DH_CS"/>
</dbReference>
<evidence type="ECO:0000256" key="3">
    <source>
        <dbReference type="ARBA" id="ARBA00023027"/>
    </source>
</evidence>
<evidence type="ECO:0000313" key="5">
    <source>
        <dbReference type="EMBL" id="MFC3760740.1"/>
    </source>
</evidence>
<keyword evidence="6" id="KW-1185">Reference proteome</keyword>
<evidence type="ECO:0000256" key="1">
    <source>
        <dbReference type="ARBA" id="ARBA00005854"/>
    </source>
</evidence>
<dbReference type="PANTHER" id="PTHR42789">
    <property type="entry name" value="D-ISOMER SPECIFIC 2-HYDROXYACID DEHYDROGENASE FAMILY PROTEIN (AFU_ORTHOLOGUE AFUA_6G10090)"/>
    <property type="match status" value="1"/>
</dbReference>
<evidence type="ECO:0000313" key="6">
    <source>
        <dbReference type="Proteomes" id="UP001595699"/>
    </source>
</evidence>
<accession>A0ABV7YAN2</accession>
<keyword evidence="2" id="KW-0560">Oxidoreductase</keyword>
<keyword evidence="3" id="KW-0520">NAD</keyword>
<dbReference type="InterPro" id="IPR036291">
    <property type="entry name" value="NAD(P)-bd_dom_sf"/>
</dbReference>
<organism evidence="5 6">
    <name type="scientific">Tenggerimyces flavus</name>
    <dbReference type="NCBI Taxonomy" id="1708749"/>
    <lineage>
        <taxon>Bacteria</taxon>
        <taxon>Bacillati</taxon>
        <taxon>Actinomycetota</taxon>
        <taxon>Actinomycetes</taxon>
        <taxon>Propionibacteriales</taxon>
        <taxon>Nocardioidaceae</taxon>
        <taxon>Tenggerimyces</taxon>
    </lineage>
</organism>
<dbReference type="CDD" id="cd12167">
    <property type="entry name" value="2-Hacid_dh_8"/>
    <property type="match status" value="1"/>
</dbReference>
<dbReference type="Proteomes" id="UP001595699">
    <property type="component" value="Unassembled WGS sequence"/>
</dbReference>
<proteinExistence type="inferred from homology"/>
<dbReference type="InterPro" id="IPR050857">
    <property type="entry name" value="D-2-hydroxyacid_DH"/>
</dbReference>
<dbReference type="Gene3D" id="3.40.50.720">
    <property type="entry name" value="NAD(P)-binding Rossmann-like Domain"/>
    <property type="match status" value="2"/>
</dbReference>
<dbReference type="EMBL" id="JBHRZH010000006">
    <property type="protein sequence ID" value="MFC3760740.1"/>
    <property type="molecule type" value="Genomic_DNA"/>
</dbReference>
<dbReference type="Pfam" id="PF02826">
    <property type="entry name" value="2-Hacid_dh_C"/>
    <property type="match status" value="1"/>
</dbReference>
<feature type="domain" description="D-isomer specific 2-hydroxyacid dehydrogenase NAD-binding" evidence="4">
    <location>
        <begin position="116"/>
        <end position="291"/>
    </location>
</feature>
<dbReference type="PROSITE" id="PS00670">
    <property type="entry name" value="D_2_HYDROXYACID_DH_2"/>
    <property type="match status" value="1"/>
</dbReference>
<dbReference type="InterPro" id="IPR006140">
    <property type="entry name" value="D-isomer_DH_NAD-bd"/>
</dbReference>
<evidence type="ECO:0000256" key="2">
    <source>
        <dbReference type="ARBA" id="ARBA00023002"/>
    </source>
</evidence>
<dbReference type="PROSITE" id="PS00671">
    <property type="entry name" value="D_2_HYDROXYACID_DH_3"/>
    <property type="match status" value="1"/>
</dbReference>
<gene>
    <name evidence="5" type="ORF">ACFOUW_07810</name>
</gene>
<sequence>MPVVTVLLTEATKQLVFSAETASRLAGLAEVRYAEGPASSWDLAALLDGAVACVTGWGTPRLEQDVLDVSPSLRLIAHTAGSIRNLLPQDAVGRQVRVAQAAAVIAESVAELVILQMLSSLRELHRLDHGLKNGKTWTELRTAFPGRLLGSQVVGLVGASRTGRAVLELLKPFGCEVLVTDPLLSAAEAARLGAELVDLDTLLLRSDVVSLHVPLLPETEGMIGARELALLRDGVLFVNSARGKLVDGDALLAELHSGRIRAALDVFPAEPLPEDSEWRQLAEPILSPHSAGHTIESHRIQGAEMVGEIERLLGGEPLRYEVSAESVAVLA</sequence>
<comment type="similarity">
    <text evidence="1">Belongs to the D-isomer specific 2-hydroxyacid dehydrogenase family.</text>
</comment>
<dbReference type="SUPFAM" id="SSF52283">
    <property type="entry name" value="Formate/glycerate dehydrogenase catalytic domain-like"/>
    <property type="match status" value="1"/>
</dbReference>
<name>A0ABV7YAN2_9ACTN</name>
<dbReference type="RefSeq" id="WP_205116992.1">
    <property type="nucleotide sequence ID" value="NZ_JAFBCM010000001.1"/>
</dbReference>
<evidence type="ECO:0000259" key="4">
    <source>
        <dbReference type="Pfam" id="PF02826"/>
    </source>
</evidence>
<reference evidence="6" key="1">
    <citation type="journal article" date="2019" name="Int. J. Syst. Evol. Microbiol.">
        <title>The Global Catalogue of Microorganisms (GCM) 10K type strain sequencing project: providing services to taxonomists for standard genome sequencing and annotation.</title>
        <authorList>
            <consortium name="The Broad Institute Genomics Platform"/>
            <consortium name="The Broad Institute Genome Sequencing Center for Infectious Disease"/>
            <person name="Wu L."/>
            <person name="Ma J."/>
        </authorList>
    </citation>
    <scope>NUCLEOTIDE SEQUENCE [LARGE SCALE GENOMIC DNA]</scope>
    <source>
        <strain evidence="6">CGMCC 4.7241</strain>
    </source>
</reference>
<dbReference type="PANTHER" id="PTHR42789:SF1">
    <property type="entry name" value="D-ISOMER SPECIFIC 2-HYDROXYACID DEHYDROGENASE FAMILY PROTEIN (AFU_ORTHOLOGUE AFUA_6G10090)"/>
    <property type="match status" value="1"/>
</dbReference>
<dbReference type="SUPFAM" id="SSF51735">
    <property type="entry name" value="NAD(P)-binding Rossmann-fold domains"/>
    <property type="match status" value="1"/>
</dbReference>
<protein>
    <submittedName>
        <fullName evidence="5">Hydroxyacid dehydrogenase</fullName>
    </submittedName>
</protein>
<comment type="caution">
    <text evidence="5">The sequence shown here is derived from an EMBL/GenBank/DDBJ whole genome shotgun (WGS) entry which is preliminary data.</text>
</comment>